<dbReference type="Proteomes" id="UP000249066">
    <property type="component" value="Unassembled WGS sequence"/>
</dbReference>
<comment type="caution">
    <text evidence="1">The sequence shown here is derived from an EMBL/GenBank/DDBJ whole genome shotgun (WGS) entry which is preliminary data.</text>
</comment>
<accession>A0A2W5ACA3</accession>
<evidence type="ECO:0000313" key="2">
    <source>
        <dbReference type="Proteomes" id="UP000249066"/>
    </source>
</evidence>
<dbReference type="EMBL" id="QFNN01000018">
    <property type="protein sequence ID" value="PZO90896.1"/>
    <property type="molecule type" value="Genomic_DNA"/>
</dbReference>
<organism evidence="1 2">
    <name type="scientific">Sphingomonas sanxanigenens</name>
    <dbReference type="NCBI Taxonomy" id="397260"/>
    <lineage>
        <taxon>Bacteria</taxon>
        <taxon>Pseudomonadati</taxon>
        <taxon>Pseudomonadota</taxon>
        <taxon>Alphaproteobacteria</taxon>
        <taxon>Sphingomonadales</taxon>
        <taxon>Sphingomonadaceae</taxon>
        <taxon>Sphingomonas</taxon>
    </lineage>
</organism>
<gene>
    <name evidence="1" type="ORF">DI623_05115</name>
</gene>
<dbReference type="AlphaFoldDB" id="A0A2W5ACA3"/>
<proteinExistence type="predicted"/>
<name>A0A2W5ACA3_9SPHN</name>
<sequence length="62" mass="6963">MTDTVRKTHEDDVGLMTDKELIDTWEAASGKEIENASPFMRAVIEAMAKRDISSSSHPRVAW</sequence>
<protein>
    <submittedName>
        <fullName evidence="1">Uncharacterized protein</fullName>
    </submittedName>
</protein>
<evidence type="ECO:0000313" key="1">
    <source>
        <dbReference type="EMBL" id="PZO90896.1"/>
    </source>
</evidence>
<reference evidence="1 2" key="1">
    <citation type="submission" date="2017-08" db="EMBL/GenBank/DDBJ databases">
        <title>Infants hospitalized years apart are colonized by the same room-sourced microbial strains.</title>
        <authorList>
            <person name="Brooks B."/>
            <person name="Olm M.R."/>
            <person name="Firek B.A."/>
            <person name="Baker R."/>
            <person name="Thomas B.C."/>
            <person name="Morowitz M.J."/>
            <person name="Banfield J.F."/>
        </authorList>
    </citation>
    <scope>NUCLEOTIDE SEQUENCE [LARGE SCALE GENOMIC DNA]</scope>
    <source>
        <strain evidence="1">S2_018_000_R2_101</strain>
    </source>
</reference>